<dbReference type="Proteomes" id="UP000261288">
    <property type="component" value="Unassembled WGS sequence"/>
</dbReference>
<evidence type="ECO:0000313" key="3">
    <source>
        <dbReference type="Proteomes" id="UP000261288"/>
    </source>
</evidence>
<keyword evidence="1" id="KW-0812">Transmembrane</keyword>
<protein>
    <submittedName>
        <fullName evidence="2">Uncharacterized protein</fullName>
    </submittedName>
</protein>
<keyword evidence="1" id="KW-0472">Membrane</keyword>
<accession>A0A3E4S7K7</accession>
<reference evidence="2 3" key="1">
    <citation type="submission" date="2018-08" db="EMBL/GenBank/DDBJ databases">
        <title>A genome reference for cultivated species of the human gut microbiota.</title>
        <authorList>
            <person name="Zou Y."/>
            <person name="Xue W."/>
            <person name="Luo G."/>
        </authorList>
    </citation>
    <scope>NUCLEOTIDE SEQUENCE [LARGE SCALE GENOMIC DNA]</scope>
    <source>
        <strain evidence="2 3">TF06-45A</strain>
    </source>
</reference>
<evidence type="ECO:0000256" key="1">
    <source>
        <dbReference type="SAM" id="Phobius"/>
    </source>
</evidence>
<dbReference type="AlphaFoldDB" id="A0A3E4S7K7"/>
<dbReference type="EMBL" id="QSRZ01000003">
    <property type="protein sequence ID" value="RGL51109.1"/>
    <property type="molecule type" value="Genomic_DNA"/>
</dbReference>
<organism evidence="2 3">
    <name type="scientific">Bifidobacterium longum</name>
    <dbReference type="NCBI Taxonomy" id="216816"/>
    <lineage>
        <taxon>Bacteria</taxon>
        <taxon>Bacillati</taxon>
        <taxon>Actinomycetota</taxon>
        <taxon>Actinomycetes</taxon>
        <taxon>Bifidobacteriales</taxon>
        <taxon>Bifidobacteriaceae</taxon>
        <taxon>Bifidobacterium</taxon>
    </lineage>
</organism>
<sequence length="201" mass="22049">MNVMNGITNWFQNIDMGDPNWVMAICAILTIIGGAGAFIVKKLIGLVSKASRKETPAEGPATPITNDEIDAMFPATTPATRKPPMPPKFRIDIDESGSRFVLTNIGGPARNISVFAEAVEGTYTNTWNNYLGRTDSEPWGLPDVHFFNIGLPKLREERQQGGTAFFDGHVEDGDGKAHYPIKFTIVWDGCPEPVEIIKTIN</sequence>
<evidence type="ECO:0000313" key="2">
    <source>
        <dbReference type="EMBL" id="RGL51109.1"/>
    </source>
</evidence>
<comment type="caution">
    <text evidence="2">The sequence shown here is derived from an EMBL/GenBank/DDBJ whole genome shotgun (WGS) entry which is preliminary data.</text>
</comment>
<proteinExistence type="predicted"/>
<gene>
    <name evidence="2" type="ORF">DXC63_03505</name>
</gene>
<feature type="transmembrane region" description="Helical" evidence="1">
    <location>
        <begin position="20"/>
        <end position="40"/>
    </location>
</feature>
<keyword evidence="1" id="KW-1133">Transmembrane helix</keyword>
<name>A0A3E4S7K7_BIFLN</name>